<sequence length="143" mass="16095">MLEVRDFRQPRGQRDCASCSGLSRPASQHESESPRANDQSERPEWTKMTLECRRASGAGDKSAEKGDRCLMPRAPIVGNYLLPRQSEMRADGLGQRVTFRPDDCTCITGRVGRKLVRTRKCRIELAEDESDCCADRPRSPEPV</sequence>
<dbReference type="AlphaFoldDB" id="A0A448XMZ7"/>
<evidence type="ECO:0000256" key="1">
    <source>
        <dbReference type="SAM" id="MobiDB-lite"/>
    </source>
</evidence>
<feature type="region of interest" description="Disordered" evidence="1">
    <location>
        <begin position="1"/>
        <end position="47"/>
    </location>
</feature>
<gene>
    <name evidence="2" type="ORF">PXEA_LOCUS33973</name>
</gene>
<dbReference type="Proteomes" id="UP000784294">
    <property type="component" value="Unassembled WGS sequence"/>
</dbReference>
<reference evidence="2" key="1">
    <citation type="submission" date="2018-11" db="EMBL/GenBank/DDBJ databases">
        <authorList>
            <consortium name="Pathogen Informatics"/>
        </authorList>
    </citation>
    <scope>NUCLEOTIDE SEQUENCE</scope>
</reference>
<feature type="compositionally biased region" description="Basic and acidic residues" evidence="1">
    <location>
        <begin position="27"/>
        <end position="47"/>
    </location>
</feature>
<comment type="caution">
    <text evidence="2">The sequence shown here is derived from an EMBL/GenBank/DDBJ whole genome shotgun (WGS) entry which is preliminary data.</text>
</comment>
<proteinExistence type="predicted"/>
<evidence type="ECO:0000313" key="2">
    <source>
        <dbReference type="EMBL" id="VEL40533.1"/>
    </source>
</evidence>
<dbReference type="EMBL" id="CAAALY010265295">
    <property type="protein sequence ID" value="VEL40533.1"/>
    <property type="molecule type" value="Genomic_DNA"/>
</dbReference>
<organism evidence="2 3">
    <name type="scientific">Protopolystoma xenopodis</name>
    <dbReference type="NCBI Taxonomy" id="117903"/>
    <lineage>
        <taxon>Eukaryota</taxon>
        <taxon>Metazoa</taxon>
        <taxon>Spiralia</taxon>
        <taxon>Lophotrochozoa</taxon>
        <taxon>Platyhelminthes</taxon>
        <taxon>Monogenea</taxon>
        <taxon>Polyopisthocotylea</taxon>
        <taxon>Polystomatidea</taxon>
        <taxon>Polystomatidae</taxon>
        <taxon>Protopolystoma</taxon>
    </lineage>
</organism>
<keyword evidence="3" id="KW-1185">Reference proteome</keyword>
<accession>A0A448XMZ7</accession>
<protein>
    <submittedName>
        <fullName evidence="2">Uncharacterized protein</fullName>
    </submittedName>
</protein>
<name>A0A448XMZ7_9PLAT</name>
<evidence type="ECO:0000313" key="3">
    <source>
        <dbReference type="Proteomes" id="UP000784294"/>
    </source>
</evidence>
<feature type="compositionally biased region" description="Basic and acidic residues" evidence="1">
    <location>
        <begin position="1"/>
        <end position="14"/>
    </location>
</feature>